<organism evidence="5 6">
    <name type="scientific">Sandaracinobacter neustonicus</name>
    <dbReference type="NCBI Taxonomy" id="1715348"/>
    <lineage>
        <taxon>Bacteria</taxon>
        <taxon>Pseudomonadati</taxon>
        <taxon>Pseudomonadota</taxon>
        <taxon>Alphaproteobacteria</taxon>
        <taxon>Sphingomonadales</taxon>
        <taxon>Sphingosinicellaceae</taxon>
        <taxon>Sandaracinobacter</taxon>
    </lineage>
</organism>
<proteinExistence type="predicted"/>
<dbReference type="InterPro" id="IPR004843">
    <property type="entry name" value="Calcineurin-like_PHP"/>
</dbReference>
<dbReference type="CDD" id="cd00063">
    <property type="entry name" value="FN3"/>
    <property type="match status" value="1"/>
</dbReference>
<dbReference type="SUPFAM" id="SSF49363">
    <property type="entry name" value="Purple acid phosphatase, N-terminal domain"/>
    <property type="match status" value="1"/>
</dbReference>
<sequence>MRGLLVAAALMAALPATAQPVPSAAQPVIDLTGVAAPARPGKPFAARNLPDRIILTPGADPSTAMAVSWRTDMAQADALAEIVPLLSSPGFGARAKPVTGKSWATTSENGPATYHQARFDGLTPDTAYAYRVKGAAGWSEWQQFRTASAEAKPFSFIYLGDTQNRILDIGSLAWRRAIVQAGNPQLMLHAGDLVASRDDLVHDDEWGEWAAAGGWTLATIPQVPAPGNHEYVDVPLPNGKEGRKLNPHWPLAFALPGNGAPGVEGTSYVLDWQGVRFVVLDGTSAIDLGTLEAQTRWLDAKLAESKARWNVVLFHQPIFTCARPKNTPAMYKAWKPVLEKHRVDLVLQGHDHCYARLTDERGKAASATARGAGEPVGPVYMVSVAGAKMYGLNDRSGTQPDRVAEDTSLFQTVDVSAERLKVRSFLNTGRLYDGFDLVRGADGRNRLEELPETLPTVRRCTGPAQAVDAPMPPNRMGPDGLLCTAETKD</sequence>
<dbReference type="OrthoDB" id="9809781at2"/>
<evidence type="ECO:0000313" key="6">
    <source>
        <dbReference type="Proteomes" id="UP000319897"/>
    </source>
</evidence>
<evidence type="ECO:0000256" key="2">
    <source>
        <dbReference type="SAM" id="SignalP"/>
    </source>
</evidence>
<evidence type="ECO:0000259" key="3">
    <source>
        <dbReference type="Pfam" id="PF00149"/>
    </source>
</evidence>
<evidence type="ECO:0000256" key="1">
    <source>
        <dbReference type="ARBA" id="ARBA00022729"/>
    </source>
</evidence>
<dbReference type="InterPro" id="IPR029052">
    <property type="entry name" value="Metallo-depent_PP-like"/>
</dbReference>
<dbReference type="AlphaFoldDB" id="A0A501XGV7"/>
<reference evidence="5 6" key="1">
    <citation type="submission" date="2019-06" db="EMBL/GenBank/DDBJ databases">
        <authorList>
            <person name="Lee I."/>
            <person name="Jang G.I."/>
            <person name="Hwang C.Y."/>
        </authorList>
    </citation>
    <scope>NUCLEOTIDE SEQUENCE [LARGE SCALE GENOMIC DNA]</scope>
    <source>
        <strain evidence="5 6">PAMC 28131</strain>
    </source>
</reference>
<dbReference type="Pfam" id="PF16656">
    <property type="entry name" value="Pur_ac_phosph_N"/>
    <property type="match status" value="1"/>
</dbReference>
<comment type="caution">
    <text evidence="5">The sequence shown here is derived from an EMBL/GenBank/DDBJ whole genome shotgun (WGS) entry which is preliminary data.</text>
</comment>
<dbReference type="EMBL" id="VFSU01000029">
    <property type="protein sequence ID" value="TPE59842.1"/>
    <property type="molecule type" value="Genomic_DNA"/>
</dbReference>
<protein>
    <submittedName>
        <fullName evidence="5">Metallophosphoesterase family protein</fullName>
    </submittedName>
</protein>
<dbReference type="Gene3D" id="3.60.21.10">
    <property type="match status" value="1"/>
</dbReference>
<dbReference type="Proteomes" id="UP000319897">
    <property type="component" value="Unassembled WGS sequence"/>
</dbReference>
<dbReference type="PANTHER" id="PTHR22953">
    <property type="entry name" value="ACID PHOSPHATASE RELATED"/>
    <property type="match status" value="1"/>
</dbReference>
<dbReference type="Gene3D" id="2.60.40.380">
    <property type="entry name" value="Purple acid phosphatase-like, N-terminal"/>
    <property type="match status" value="1"/>
</dbReference>
<accession>A0A501XGV7</accession>
<dbReference type="Pfam" id="PF00149">
    <property type="entry name" value="Metallophos"/>
    <property type="match status" value="1"/>
</dbReference>
<dbReference type="SUPFAM" id="SSF56300">
    <property type="entry name" value="Metallo-dependent phosphatases"/>
    <property type="match status" value="1"/>
</dbReference>
<feature type="domain" description="Calcineurin-like phosphoesterase" evidence="3">
    <location>
        <begin position="157"/>
        <end position="354"/>
    </location>
</feature>
<name>A0A501XGV7_9SPHN</name>
<dbReference type="InterPro" id="IPR039331">
    <property type="entry name" value="PAPs-like"/>
</dbReference>
<dbReference type="InterPro" id="IPR015914">
    <property type="entry name" value="PAPs_N"/>
</dbReference>
<dbReference type="RefSeq" id="WP_140928851.1">
    <property type="nucleotide sequence ID" value="NZ_VFSU01000029.1"/>
</dbReference>
<dbReference type="PANTHER" id="PTHR22953:SF153">
    <property type="entry name" value="PURPLE ACID PHOSPHATASE"/>
    <property type="match status" value="1"/>
</dbReference>
<gene>
    <name evidence="5" type="ORF">FJQ54_13015</name>
</gene>
<keyword evidence="1 2" id="KW-0732">Signal</keyword>
<evidence type="ECO:0000313" key="5">
    <source>
        <dbReference type="EMBL" id="TPE59842.1"/>
    </source>
</evidence>
<dbReference type="InterPro" id="IPR008963">
    <property type="entry name" value="Purple_acid_Pase-like_N"/>
</dbReference>
<dbReference type="GO" id="GO:0003993">
    <property type="term" value="F:acid phosphatase activity"/>
    <property type="evidence" value="ECO:0007669"/>
    <property type="project" value="InterPro"/>
</dbReference>
<feature type="signal peptide" evidence="2">
    <location>
        <begin position="1"/>
        <end position="18"/>
    </location>
</feature>
<dbReference type="GO" id="GO:0046872">
    <property type="term" value="F:metal ion binding"/>
    <property type="evidence" value="ECO:0007669"/>
    <property type="project" value="InterPro"/>
</dbReference>
<feature type="chain" id="PRO_5021424500" evidence="2">
    <location>
        <begin position="19"/>
        <end position="489"/>
    </location>
</feature>
<dbReference type="InterPro" id="IPR003961">
    <property type="entry name" value="FN3_dom"/>
</dbReference>
<feature type="domain" description="Purple acid phosphatase N-terminal" evidence="4">
    <location>
        <begin position="50"/>
        <end position="146"/>
    </location>
</feature>
<evidence type="ECO:0000259" key="4">
    <source>
        <dbReference type="Pfam" id="PF16656"/>
    </source>
</evidence>
<keyword evidence="6" id="KW-1185">Reference proteome</keyword>